<proteinExistence type="predicted"/>
<accession>A0A1B2DIY8</accession>
<name>A0A1B2DIY8_9BACL</name>
<organism evidence="1">
    <name type="scientific">Paenibacillus sp. BIHB 4019</name>
    <dbReference type="NCBI Taxonomy" id="1870819"/>
    <lineage>
        <taxon>Bacteria</taxon>
        <taxon>Bacillati</taxon>
        <taxon>Bacillota</taxon>
        <taxon>Bacilli</taxon>
        <taxon>Bacillales</taxon>
        <taxon>Paenibacillaceae</taxon>
        <taxon>Paenibacillus</taxon>
    </lineage>
</organism>
<protein>
    <submittedName>
        <fullName evidence="1">Uncharacterized protein</fullName>
    </submittedName>
</protein>
<dbReference type="EMBL" id="CP016808">
    <property type="protein sequence ID" value="ANY67678.1"/>
    <property type="molecule type" value="Genomic_DNA"/>
</dbReference>
<sequence length="101" mass="12540">MADKMRKYPVVSERGNAYEATVERLNYGWVTCWEVTVYAYVRKRGLFGRMKTKRERIYQTRYSDIRIEFTYVVQFAIRDYEEDLEREYRLRKLREIVEFNK</sequence>
<evidence type="ECO:0000313" key="1">
    <source>
        <dbReference type="EMBL" id="ANY67678.1"/>
    </source>
</evidence>
<reference evidence="1" key="1">
    <citation type="submission" date="2016-08" db="EMBL/GenBank/DDBJ databases">
        <title>Complete Genome Seqeunce of Paenibacillus sp. BIHB 4019 from tea rhizoplane.</title>
        <authorList>
            <person name="Thakur R."/>
            <person name="Swarnkar M.K."/>
            <person name="Gulati A."/>
        </authorList>
    </citation>
    <scope>NUCLEOTIDE SEQUENCE [LARGE SCALE GENOMIC DNA]</scope>
    <source>
        <strain evidence="1">BIHB4019</strain>
    </source>
</reference>
<dbReference type="AlphaFoldDB" id="A0A1B2DIY8"/>
<dbReference type="RefSeq" id="WP_099518859.1">
    <property type="nucleotide sequence ID" value="NZ_CP016808.1"/>
</dbReference>
<gene>
    <name evidence="1" type="ORF">BBD42_15300</name>
</gene>